<dbReference type="EMBL" id="JAHCMY010000001">
    <property type="protein sequence ID" value="MBS9522861.1"/>
    <property type="molecule type" value="Genomic_DNA"/>
</dbReference>
<dbReference type="Proteomes" id="UP001319104">
    <property type="component" value="Unassembled WGS sequence"/>
</dbReference>
<dbReference type="AlphaFoldDB" id="A0AAP2G3B6"/>
<keyword evidence="2" id="KW-1185">Reference proteome</keyword>
<proteinExistence type="predicted"/>
<name>A0AAP2G3B6_9BACT</name>
<organism evidence="1 2">
    <name type="scientific">Litoribacter ruber</name>
    <dbReference type="NCBI Taxonomy" id="702568"/>
    <lineage>
        <taxon>Bacteria</taxon>
        <taxon>Pseudomonadati</taxon>
        <taxon>Bacteroidota</taxon>
        <taxon>Cytophagia</taxon>
        <taxon>Cytophagales</taxon>
        <taxon>Cyclobacteriaceae</taxon>
        <taxon>Litoribacter</taxon>
    </lineage>
</organism>
<accession>A0AAP2G3B6</accession>
<evidence type="ECO:0000313" key="2">
    <source>
        <dbReference type="Proteomes" id="UP001319104"/>
    </source>
</evidence>
<reference evidence="1 2" key="1">
    <citation type="submission" date="2021-05" db="EMBL/GenBank/DDBJ databases">
        <authorList>
            <person name="Zhang Z.D."/>
            <person name="Osman G."/>
        </authorList>
    </citation>
    <scope>NUCLEOTIDE SEQUENCE [LARGE SCALE GENOMIC DNA]</scope>
    <source>
        <strain evidence="1 2">KCTC 32217</strain>
    </source>
</reference>
<comment type="caution">
    <text evidence="1">The sequence shown here is derived from an EMBL/GenBank/DDBJ whole genome shotgun (WGS) entry which is preliminary data.</text>
</comment>
<protein>
    <submittedName>
        <fullName evidence="1">Uncharacterized protein</fullName>
    </submittedName>
</protein>
<sequence length="52" mass="5997">MDKNYIKIAIVSALSLLNNEVDNIEHEDLKSEYLLVIEKLEFALMELSSDEL</sequence>
<dbReference type="RefSeq" id="WP_213943741.1">
    <property type="nucleotide sequence ID" value="NZ_JAHCMY010000001.1"/>
</dbReference>
<evidence type="ECO:0000313" key="1">
    <source>
        <dbReference type="EMBL" id="MBS9522861.1"/>
    </source>
</evidence>
<gene>
    <name evidence="1" type="ORF">KI659_02420</name>
</gene>